<dbReference type="InterPro" id="IPR018584">
    <property type="entry name" value="GT87"/>
</dbReference>
<dbReference type="Pfam" id="PF09594">
    <property type="entry name" value="GT87"/>
    <property type="match status" value="1"/>
</dbReference>
<dbReference type="GO" id="GO:0016758">
    <property type="term" value="F:hexosyltransferase activity"/>
    <property type="evidence" value="ECO:0007669"/>
    <property type="project" value="InterPro"/>
</dbReference>
<sequence length="408" mass="44330">MAIIPLIILLCLAAWRVNAEMNPMEFPLLFRELPVDLHVYLLGADDALGGLPLYDGDLLPGLPFTYPPFAVGGFMLLRQLSDSHAAMAWQSFMFACLLAVVLMVFHERKRKLGVLTILAAVAVALASFALTPVRSSFFFGQINMLLMFLVFVDVLYLRKLGGIGVGLAAGLKLTPAFTGLIFLLERRWVAALVSIATFGATVVAGFFFVPDAARFWTEAMFDSTRVGVHENPGAQSLHSVLVRAGYESSTLWLVVAVVVTLLVAWAAWAALKGGNRSMAAAIVGVGSCLVSPFSWHHHWVWMVPLLLSLALTIGNYIRAWKPSSFALRQVADLVGLAVALACAVPYLHFIVWPEVSQALAWQQYGTFGLWLYVGAAVVFIAVYAAIASGVLWYRRRRGVAGAGLQATS</sequence>
<feature type="transmembrane region" description="Helical" evidence="8">
    <location>
        <begin position="330"/>
        <end position="349"/>
    </location>
</feature>
<keyword evidence="6 8" id="KW-0472">Membrane</keyword>
<feature type="transmembrane region" description="Helical" evidence="8">
    <location>
        <begin position="112"/>
        <end position="130"/>
    </location>
</feature>
<feature type="transmembrane region" description="Helical" evidence="8">
    <location>
        <begin position="301"/>
        <end position="318"/>
    </location>
</feature>
<keyword evidence="3" id="KW-0808">Transferase</keyword>
<dbReference type="GO" id="GO:0005886">
    <property type="term" value="C:plasma membrane"/>
    <property type="evidence" value="ECO:0007669"/>
    <property type="project" value="UniProtKB-SubCell"/>
</dbReference>
<evidence type="ECO:0000256" key="6">
    <source>
        <dbReference type="ARBA" id="ARBA00023136"/>
    </source>
</evidence>
<evidence type="ECO:0000256" key="3">
    <source>
        <dbReference type="ARBA" id="ARBA00022679"/>
    </source>
</evidence>
<evidence type="ECO:0000256" key="2">
    <source>
        <dbReference type="ARBA" id="ARBA00022475"/>
    </source>
</evidence>
<feature type="transmembrane region" description="Helical" evidence="8">
    <location>
        <begin position="89"/>
        <end position="106"/>
    </location>
</feature>
<feature type="transmembrane region" description="Helical" evidence="8">
    <location>
        <begin position="369"/>
        <end position="393"/>
    </location>
</feature>
<feature type="transmembrane region" description="Helical" evidence="8">
    <location>
        <begin position="251"/>
        <end position="271"/>
    </location>
</feature>
<proteinExistence type="inferred from homology"/>
<feature type="transmembrane region" description="Helical" evidence="8">
    <location>
        <begin position="163"/>
        <end position="184"/>
    </location>
</feature>
<evidence type="ECO:0000256" key="4">
    <source>
        <dbReference type="ARBA" id="ARBA00022692"/>
    </source>
</evidence>
<keyword evidence="4 8" id="KW-0812">Transmembrane</keyword>
<evidence type="ECO:0000256" key="8">
    <source>
        <dbReference type="SAM" id="Phobius"/>
    </source>
</evidence>
<keyword evidence="5 8" id="KW-1133">Transmembrane helix</keyword>
<comment type="similarity">
    <text evidence="7">Belongs to the glycosyltransferase 87 family.</text>
</comment>
<name>A0A9D1UQ29_9CORY</name>
<evidence type="ECO:0000313" key="10">
    <source>
        <dbReference type="Proteomes" id="UP000824189"/>
    </source>
</evidence>
<protein>
    <submittedName>
        <fullName evidence="9">DUF2029 domain-containing protein</fullName>
    </submittedName>
</protein>
<dbReference type="EMBL" id="DXFZ01000062">
    <property type="protein sequence ID" value="HIW95892.1"/>
    <property type="molecule type" value="Genomic_DNA"/>
</dbReference>
<reference evidence="9" key="1">
    <citation type="journal article" date="2021" name="PeerJ">
        <title>Extensive microbial diversity within the chicken gut microbiome revealed by metagenomics and culture.</title>
        <authorList>
            <person name="Gilroy R."/>
            <person name="Ravi A."/>
            <person name="Getino M."/>
            <person name="Pursley I."/>
            <person name="Horton D.L."/>
            <person name="Alikhan N.F."/>
            <person name="Baker D."/>
            <person name="Gharbi K."/>
            <person name="Hall N."/>
            <person name="Watson M."/>
            <person name="Adriaenssens E.M."/>
            <person name="Foster-Nyarko E."/>
            <person name="Jarju S."/>
            <person name="Secka A."/>
            <person name="Antonio M."/>
            <person name="Oren A."/>
            <person name="Chaudhuri R.R."/>
            <person name="La Ragione R."/>
            <person name="Hildebrand F."/>
            <person name="Pallen M.J."/>
        </authorList>
    </citation>
    <scope>NUCLEOTIDE SEQUENCE</scope>
    <source>
        <strain evidence="9">4376</strain>
    </source>
</reference>
<gene>
    <name evidence="9" type="ORF">H9867_05330</name>
</gene>
<evidence type="ECO:0000256" key="5">
    <source>
        <dbReference type="ARBA" id="ARBA00022989"/>
    </source>
</evidence>
<comment type="caution">
    <text evidence="9">The sequence shown here is derived from an EMBL/GenBank/DDBJ whole genome shotgun (WGS) entry which is preliminary data.</text>
</comment>
<organism evidence="9 10">
    <name type="scientific">Candidatus Corynebacterium gallistercoris</name>
    <dbReference type="NCBI Taxonomy" id="2838530"/>
    <lineage>
        <taxon>Bacteria</taxon>
        <taxon>Bacillati</taxon>
        <taxon>Actinomycetota</taxon>
        <taxon>Actinomycetes</taxon>
        <taxon>Mycobacteriales</taxon>
        <taxon>Corynebacteriaceae</taxon>
        <taxon>Corynebacterium</taxon>
    </lineage>
</organism>
<comment type="subcellular location">
    <subcellularLocation>
        <location evidence="1">Cell membrane</location>
        <topology evidence="1">Multi-pass membrane protein</topology>
    </subcellularLocation>
</comment>
<evidence type="ECO:0000313" key="9">
    <source>
        <dbReference type="EMBL" id="HIW95892.1"/>
    </source>
</evidence>
<feature type="transmembrane region" description="Helical" evidence="8">
    <location>
        <begin position="137"/>
        <end position="157"/>
    </location>
</feature>
<evidence type="ECO:0000256" key="1">
    <source>
        <dbReference type="ARBA" id="ARBA00004651"/>
    </source>
</evidence>
<dbReference type="AlphaFoldDB" id="A0A9D1UQ29"/>
<evidence type="ECO:0000256" key="7">
    <source>
        <dbReference type="ARBA" id="ARBA00024033"/>
    </source>
</evidence>
<feature type="transmembrane region" description="Helical" evidence="8">
    <location>
        <begin position="189"/>
        <end position="209"/>
    </location>
</feature>
<dbReference type="Proteomes" id="UP000824189">
    <property type="component" value="Unassembled WGS sequence"/>
</dbReference>
<keyword evidence="2" id="KW-1003">Cell membrane</keyword>
<reference evidence="9" key="2">
    <citation type="submission" date="2021-04" db="EMBL/GenBank/DDBJ databases">
        <authorList>
            <person name="Gilroy R."/>
        </authorList>
    </citation>
    <scope>NUCLEOTIDE SEQUENCE</scope>
    <source>
        <strain evidence="9">4376</strain>
    </source>
</reference>
<accession>A0A9D1UQ29</accession>